<proteinExistence type="predicted"/>
<dbReference type="PANTHER" id="PTHR16026:SF0">
    <property type="entry name" value="CARTILAGE ACIDIC PROTEIN 1"/>
    <property type="match status" value="1"/>
</dbReference>
<gene>
    <name evidence="3" type="ORF">ABQ292_03340</name>
</gene>
<dbReference type="InterPro" id="IPR011519">
    <property type="entry name" value="UnbV_ASPIC"/>
</dbReference>
<dbReference type="Gene3D" id="2.130.10.130">
    <property type="entry name" value="Integrin alpha, N-terminal"/>
    <property type="match status" value="2"/>
</dbReference>
<sequence>MTATTRWPRRQLAGIVAVLLMIGMFAASRLPESSASDRRALASAFAFVPRSIALPGGLPHQDIREVNQDYTHIDAWISSVGAGIAMNDLDGDGLDNDLCIVDPRTDTVSVTPTPDAGQDRYAPFTVSTGTLPMPEAMAPMGCAPADLDEDGRMDLLVYFWGRTPVVLRADPTVDGPLSAASYTPSELVPGVGTDTYVGPQWNSNAVTIADFDGDGHQDVYLGNYFPDGPVLDPTVSGGVAMNDSLSNAANGGADHFFRFTGTSGEGTPTFQQLQDVLPADLSAGWVLGASAVDVDGDQLPELYLAQDHGRDAMLHNRSVPGEIRLEPVQGTSSPTLPKSKRVGADSFKGMAVDWGDLDGDGLYDLFVSNITTSFGIEESNFQFMNTAGSRAELRADLQNGVAPWTDTSSTTGTAWSGWAWDVKMGDFANSGELSIAQANGFVRGEINRWPQLQELATANDLVVEDPSWWPNLRSGDDLAGDQRLHFFVGTPDGRYVDLAPELGLDVPVPTRGIATGDSDGDGRLDLAVARQWDQPVFYQNAAPEPGASLGLTLSHADAPGSPVVGAEVSATTADGRTVIGRVDGGGGHSGKRSHQVHLGLGDATGPVSVHLTWRDRSGQVHDADLQLDPGRHSLLLGTDVEEG</sequence>
<dbReference type="SUPFAM" id="SSF69318">
    <property type="entry name" value="Integrin alpha N-terminal domain"/>
    <property type="match status" value="1"/>
</dbReference>
<dbReference type="EMBL" id="JBFNXQ010000006">
    <property type="protein sequence ID" value="MEX5717401.1"/>
    <property type="molecule type" value="Genomic_DNA"/>
</dbReference>
<keyword evidence="1" id="KW-0732">Signal</keyword>
<evidence type="ECO:0000313" key="4">
    <source>
        <dbReference type="Proteomes" id="UP001560045"/>
    </source>
</evidence>
<feature type="domain" description="ASPIC/UnbV" evidence="2">
    <location>
        <begin position="564"/>
        <end position="620"/>
    </location>
</feature>
<name>A0ABV3XA39_9ACTN</name>
<keyword evidence="4" id="KW-1185">Reference proteome</keyword>
<protein>
    <submittedName>
        <fullName evidence="3">CRTAC1 family protein</fullName>
    </submittedName>
</protein>
<evidence type="ECO:0000256" key="1">
    <source>
        <dbReference type="ARBA" id="ARBA00022729"/>
    </source>
</evidence>
<evidence type="ECO:0000259" key="2">
    <source>
        <dbReference type="Pfam" id="PF07593"/>
    </source>
</evidence>
<dbReference type="InterPro" id="IPR028994">
    <property type="entry name" value="Integrin_alpha_N"/>
</dbReference>
<accession>A0ABV3XA39</accession>
<dbReference type="Pfam" id="PF07593">
    <property type="entry name" value="UnbV_ASPIC"/>
    <property type="match status" value="1"/>
</dbReference>
<dbReference type="InterPro" id="IPR013517">
    <property type="entry name" value="FG-GAP"/>
</dbReference>
<dbReference type="Proteomes" id="UP001560045">
    <property type="component" value="Unassembled WGS sequence"/>
</dbReference>
<dbReference type="Pfam" id="PF13517">
    <property type="entry name" value="FG-GAP_3"/>
    <property type="match status" value="1"/>
</dbReference>
<dbReference type="RefSeq" id="WP_369203200.1">
    <property type="nucleotide sequence ID" value="NZ_JBFNXQ010000006.1"/>
</dbReference>
<evidence type="ECO:0000313" key="3">
    <source>
        <dbReference type="EMBL" id="MEX5717401.1"/>
    </source>
</evidence>
<organism evidence="3 4">
    <name type="scientific">Geodermatophilus maliterrae</name>
    <dbReference type="NCBI Taxonomy" id="3162531"/>
    <lineage>
        <taxon>Bacteria</taxon>
        <taxon>Bacillati</taxon>
        <taxon>Actinomycetota</taxon>
        <taxon>Actinomycetes</taxon>
        <taxon>Geodermatophilales</taxon>
        <taxon>Geodermatophilaceae</taxon>
        <taxon>Geodermatophilus</taxon>
    </lineage>
</organism>
<dbReference type="InterPro" id="IPR027039">
    <property type="entry name" value="Crtac1"/>
</dbReference>
<comment type="caution">
    <text evidence="3">The sequence shown here is derived from an EMBL/GenBank/DDBJ whole genome shotgun (WGS) entry which is preliminary data.</text>
</comment>
<reference evidence="3 4" key="1">
    <citation type="submission" date="2024-06" db="EMBL/GenBank/DDBJ databases">
        <title>Draft genome sequence of Geodermatophilus badlandi, a novel member of the Geodermatophilaceae isolated from badland sedimentary rocks in the Red desert, Wyoming, USA.</title>
        <authorList>
            <person name="Ben Tekaya S."/>
            <person name="Nouioui I."/>
            <person name="Flores G.M."/>
            <person name="Shaal M.N."/>
            <person name="Bredoire F."/>
            <person name="Basile F."/>
            <person name="Van Diepen L."/>
            <person name="Ward N.L."/>
        </authorList>
    </citation>
    <scope>NUCLEOTIDE SEQUENCE [LARGE SCALE GENOMIC DNA]</scope>
    <source>
        <strain evidence="3 4">WL48A</strain>
    </source>
</reference>
<dbReference type="PANTHER" id="PTHR16026">
    <property type="entry name" value="CARTILAGE ACIDIC PROTEIN 1"/>
    <property type="match status" value="1"/>
</dbReference>